<accession>A0AAW0LH69</accession>
<name>A0AAW0LH69_QUESU</name>
<comment type="caution">
    <text evidence="1">The sequence shown here is derived from an EMBL/GenBank/DDBJ whole genome shotgun (WGS) entry which is preliminary data.</text>
</comment>
<gene>
    <name evidence="1" type="ORF">CFP56_043475</name>
</gene>
<dbReference type="AlphaFoldDB" id="A0AAW0LH69"/>
<reference evidence="1 2" key="1">
    <citation type="journal article" date="2018" name="Sci. Data">
        <title>The draft genome sequence of cork oak.</title>
        <authorList>
            <person name="Ramos A.M."/>
            <person name="Usie A."/>
            <person name="Barbosa P."/>
            <person name="Barros P.M."/>
            <person name="Capote T."/>
            <person name="Chaves I."/>
            <person name="Simoes F."/>
            <person name="Abreu I."/>
            <person name="Carrasquinho I."/>
            <person name="Faro C."/>
            <person name="Guimaraes J.B."/>
            <person name="Mendonca D."/>
            <person name="Nobrega F."/>
            <person name="Rodrigues L."/>
            <person name="Saibo N.J.M."/>
            <person name="Varela M.C."/>
            <person name="Egas C."/>
            <person name="Matos J."/>
            <person name="Miguel C.M."/>
            <person name="Oliveira M.M."/>
            <person name="Ricardo C.P."/>
            <person name="Goncalves S."/>
        </authorList>
    </citation>
    <scope>NUCLEOTIDE SEQUENCE [LARGE SCALE GENOMIC DNA]</scope>
    <source>
        <strain evidence="2">cv. HL8</strain>
    </source>
</reference>
<proteinExistence type="predicted"/>
<dbReference type="Proteomes" id="UP000237347">
    <property type="component" value="Unassembled WGS sequence"/>
</dbReference>
<dbReference type="Gramene" id="rna-CFP56_41920">
    <property type="protein sequence ID" value="cds-POF01903.1"/>
    <property type="gene ID" value="gene-CFP56_41920"/>
</dbReference>
<keyword evidence="2" id="KW-1185">Reference proteome</keyword>
<evidence type="ECO:0000313" key="1">
    <source>
        <dbReference type="EMBL" id="KAK7850880.1"/>
    </source>
</evidence>
<protein>
    <submittedName>
        <fullName evidence="1">Uncharacterized protein</fullName>
    </submittedName>
</protein>
<dbReference type="EMBL" id="PKMF04000094">
    <property type="protein sequence ID" value="KAK7850880.1"/>
    <property type="molecule type" value="Genomic_DNA"/>
</dbReference>
<sequence>MTTATSFCGDCSERELMTEEPAEALTRARDERDVSELLRKWQRSKRKAIYLHEAMRETVGSSTSSMSVTREDTSTVVDEDAVDSESVCLGGRVVRAKRLYGCHSSPRYVLFYWIRNL</sequence>
<evidence type="ECO:0000313" key="2">
    <source>
        <dbReference type="Proteomes" id="UP000237347"/>
    </source>
</evidence>
<organism evidence="1 2">
    <name type="scientific">Quercus suber</name>
    <name type="common">Cork oak</name>
    <dbReference type="NCBI Taxonomy" id="58331"/>
    <lineage>
        <taxon>Eukaryota</taxon>
        <taxon>Viridiplantae</taxon>
        <taxon>Streptophyta</taxon>
        <taxon>Embryophyta</taxon>
        <taxon>Tracheophyta</taxon>
        <taxon>Spermatophyta</taxon>
        <taxon>Magnoliopsida</taxon>
        <taxon>eudicotyledons</taxon>
        <taxon>Gunneridae</taxon>
        <taxon>Pentapetalae</taxon>
        <taxon>rosids</taxon>
        <taxon>fabids</taxon>
        <taxon>Fagales</taxon>
        <taxon>Fagaceae</taxon>
        <taxon>Quercus</taxon>
    </lineage>
</organism>